<dbReference type="RefSeq" id="XP_060424636.1">
    <property type="nucleotide sequence ID" value="XM_060575963.1"/>
</dbReference>
<gene>
    <name evidence="1" type="ORF">BDP55DRAFT_678143</name>
</gene>
<dbReference type="GeneID" id="85460489"/>
<organism evidence="1 2">
    <name type="scientific">Colletotrichum godetiae</name>
    <dbReference type="NCBI Taxonomy" id="1209918"/>
    <lineage>
        <taxon>Eukaryota</taxon>
        <taxon>Fungi</taxon>
        <taxon>Dikarya</taxon>
        <taxon>Ascomycota</taxon>
        <taxon>Pezizomycotina</taxon>
        <taxon>Sordariomycetes</taxon>
        <taxon>Hypocreomycetidae</taxon>
        <taxon>Glomerellales</taxon>
        <taxon>Glomerellaceae</taxon>
        <taxon>Colletotrichum</taxon>
        <taxon>Colletotrichum acutatum species complex</taxon>
    </lineage>
</organism>
<evidence type="ECO:0000313" key="1">
    <source>
        <dbReference type="EMBL" id="KAK1659872.1"/>
    </source>
</evidence>
<evidence type="ECO:0000313" key="2">
    <source>
        <dbReference type="Proteomes" id="UP001224890"/>
    </source>
</evidence>
<sequence length="108" mass="12389">MAHKMKLLMEEKGIADARIPRLYYDAFQIVIAKGDEARANVFAERASVERPIMEGSDSAVVHRLNKYATNPSSHVLHGTSKQWRQGVNKIPQGLNEQDFEKWLWRLPT</sequence>
<protein>
    <submittedName>
        <fullName evidence="1">Uncharacterized protein</fullName>
    </submittedName>
</protein>
<accession>A0AAJ0ADT9</accession>
<dbReference type="Proteomes" id="UP001224890">
    <property type="component" value="Unassembled WGS sequence"/>
</dbReference>
<dbReference type="AlphaFoldDB" id="A0AAJ0ADT9"/>
<name>A0AAJ0ADT9_9PEZI</name>
<reference evidence="1" key="1">
    <citation type="submission" date="2021-06" db="EMBL/GenBank/DDBJ databases">
        <title>Comparative genomics, transcriptomics and evolutionary studies reveal genomic signatures of adaptation to plant cell wall in hemibiotrophic fungi.</title>
        <authorList>
            <consortium name="DOE Joint Genome Institute"/>
            <person name="Baroncelli R."/>
            <person name="Diaz J.F."/>
            <person name="Benocci T."/>
            <person name="Peng M."/>
            <person name="Battaglia E."/>
            <person name="Haridas S."/>
            <person name="Andreopoulos W."/>
            <person name="Labutti K."/>
            <person name="Pangilinan J."/>
            <person name="Floch G.L."/>
            <person name="Makela M.R."/>
            <person name="Henrissat B."/>
            <person name="Grigoriev I.V."/>
            <person name="Crouch J.A."/>
            <person name="De Vries R.P."/>
            <person name="Sukno S.A."/>
            <person name="Thon M.R."/>
        </authorList>
    </citation>
    <scope>NUCLEOTIDE SEQUENCE</scope>
    <source>
        <strain evidence="1">CBS 193.32</strain>
    </source>
</reference>
<keyword evidence="2" id="KW-1185">Reference proteome</keyword>
<comment type="caution">
    <text evidence="1">The sequence shown here is derived from an EMBL/GenBank/DDBJ whole genome shotgun (WGS) entry which is preliminary data.</text>
</comment>
<proteinExistence type="predicted"/>
<dbReference type="EMBL" id="JAHMHR010000055">
    <property type="protein sequence ID" value="KAK1659872.1"/>
    <property type="molecule type" value="Genomic_DNA"/>
</dbReference>